<name>A0A6J5U9W4_PRUAR</name>
<dbReference type="EMBL" id="CAEKDK010000002">
    <property type="protein sequence ID" value="CAB4271068.1"/>
    <property type="molecule type" value="Genomic_DNA"/>
</dbReference>
<accession>A0A6J5U9W4</accession>
<sequence length="62" mass="6911">MEQELQAEIISPESPGEYLNKMINNYADGNIFAVKNCKIGGNEIEGARYRIVDGFPFPSSED</sequence>
<organism evidence="1 2">
    <name type="scientific">Prunus armeniaca</name>
    <name type="common">Apricot</name>
    <name type="synonym">Armeniaca vulgaris</name>
    <dbReference type="NCBI Taxonomy" id="36596"/>
    <lineage>
        <taxon>Eukaryota</taxon>
        <taxon>Viridiplantae</taxon>
        <taxon>Streptophyta</taxon>
        <taxon>Embryophyta</taxon>
        <taxon>Tracheophyta</taxon>
        <taxon>Spermatophyta</taxon>
        <taxon>Magnoliopsida</taxon>
        <taxon>eudicotyledons</taxon>
        <taxon>Gunneridae</taxon>
        <taxon>Pentapetalae</taxon>
        <taxon>rosids</taxon>
        <taxon>fabids</taxon>
        <taxon>Rosales</taxon>
        <taxon>Rosaceae</taxon>
        <taxon>Amygdaloideae</taxon>
        <taxon>Amygdaleae</taxon>
        <taxon>Prunus</taxon>
    </lineage>
</organism>
<evidence type="ECO:0000313" key="2">
    <source>
        <dbReference type="Proteomes" id="UP000507222"/>
    </source>
</evidence>
<evidence type="ECO:0000313" key="1">
    <source>
        <dbReference type="EMBL" id="CAB4271068.1"/>
    </source>
</evidence>
<dbReference type="Proteomes" id="UP000507222">
    <property type="component" value="Unassembled WGS sequence"/>
</dbReference>
<reference evidence="1 2" key="1">
    <citation type="submission" date="2020-05" db="EMBL/GenBank/DDBJ databases">
        <authorList>
            <person name="Campoy J."/>
            <person name="Schneeberger K."/>
            <person name="Spophaly S."/>
        </authorList>
    </citation>
    <scope>NUCLEOTIDE SEQUENCE [LARGE SCALE GENOMIC DNA]</scope>
    <source>
        <strain evidence="1">PruArmRojPasFocal</strain>
    </source>
</reference>
<proteinExistence type="predicted"/>
<protein>
    <submittedName>
        <fullName evidence="1">Uncharacterized protein</fullName>
    </submittedName>
</protein>
<dbReference type="AlphaFoldDB" id="A0A6J5U9W4"/>
<gene>
    <name evidence="1" type="ORF">CURHAP_LOCUS17403</name>
</gene>